<evidence type="ECO:0000256" key="4">
    <source>
        <dbReference type="ARBA" id="ARBA00023136"/>
    </source>
</evidence>
<feature type="compositionally biased region" description="Basic and acidic residues" evidence="5">
    <location>
        <begin position="875"/>
        <end position="909"/>
    </location>
</feature>
<dbReference type="PANTHER" id="PTHR12953">
    <property type="entry name" value="MEMBRANE PROTEIN CH1 RELATED"/>
    <property type="match status" value="1"/>
</dbReference>
<feature type="compositionally biased region" description="Basic and acidic residues" evidence="5">
    <location>
        <begin position="76"/>
        <end position="89"/>
    </location>
</feature>
<dbReference type="GO" id="GO:0034975">
    <property type="term" value="P:protein folding in endoplasmic reticulum"/>
    <property type="evidence" value="ECO:0007669"/>
    <property type="project" value="TreeGrafter"/>
</dbReference>
<keyword evidence="9" id="KW-1185">Reference proteome</keyword>
<name>A0A8H5HFW4_9AGAR</name>
<dbReference type="GO" id="GO:0016020">
    <property type="term" value="C:membrane"/>
    <property type="evidence" value="ECO:0007669"/>
    <property type="project" value="InterPro"/>
</dbReference>
<protein>
    <recommendedName>
        <fullName evidence="7">SUN domain-containing protein</fullName>
    </recommendedName>
</protein>
<comment type="subcellular location">
    <subcellularLocation>
        <location evidence="1">Endomembrane system</location>
    </subcellularLocation>
</comment>
<evidence type="ECO:0000313" key="8">
    <source>
        <dbReference type="EMBL" id="KAF5382602.1"/>
    </source>
</evidence>
<keyword evidence="3" id="KW-1133">Transmembrane helix</keyword>
<feature type="region of interest" description="Disordered" evidence="5">
    <location>
        <begin position="313"/>
        <end position="332"/>
    </location>
</feature>
<feature type="region of interest" description="Disordered" evidence="5">
    <location>
        <begin position="715"/>
        <end position="862"/>
    </location>
</feature>
<evidence type="ECO:0000256" key="1">
    <source>
        <dbReference type="ARBA" id="ARBA00004308"/>
    </source>
</evidence>
<dbReference type="GO" id="GO:0005737">
    <property type="term" value="C:cytoplasm"/>
    <property type="evidence" value="ECO:0007669"/>
    <property type="project" value="TreeGrafter"/>
</dbReference>
<feature type="compositionally biased region" description="Low complexity" evidence="5">
    <location>
        <begin position="741"/>
        <end position="755"/>
    </location>
</feature>
<dbReference type="OrthoDB" id="266334at2759"/>
<feature type="compositionally biased region" description="Polar residues" evidence="5">
    <location>
        <begin position="453"/>
        <end position="473"/>
    </location>
</feature>
<feature type="region of interest" description="Disordered" evidence="5">
    <location>
        <begin position="453"/>
        <end position="501"/>
    </location>
</feature>
<evidence type="ECO:0000256" key="3">
    <source>
        <dbReference type="ARBA" id="ARBA00022989"/>
    </source>
</evidence>
<feature type="chain" id="PRO_5034287576" description="SUN domain-containing protein" evidence="6">
    <location>
        <begin position="23"/>
        <end position="958"/>
    </location>
</feature>
<reference evidence="8 9" key="1">
    <citation type="journal article" date="2020" name="ISME J.">
        <title>Uncovering the hidden diversity of litter-decomposition mechanisms in mushroom-forming fungi.</title>
        <authorList>
            <person name="Floudas D."/>
            <person name="Bentzer J."/>
            <person name="Ahren D."/>
            <person name="Johansson T."/>
            <person name="Persson P."/>
            <person name="Tunlid A."/>
        </authorList>
    </citation>
    <scope>NUCLEOTIDE SEQUENCE [LARGE SCALE GENOMIC DNA]</scope>
    <source>
        <strain evidence="8 9">CBS 661.87</strain>
    </source>
</reference>
<comment type="caution">
    <text evidence="8">The sequence shown here is derived from an EMBL/GenBank/DDBJ whole genome shotgun (WGS) entry which is preliminary data.</text>
</comment>
<feature type="compositionally biased region" description="Basic and acidic residues" evidence="5">
    <location>
        <begin position="715"/>
        <end position="740"/>
    </location>
</feature>
<feature type="region of interest" description="Disordered" evidence="5">
    <location>
        <begin position="403"/>
        <end position="438"/>
    </location>
</feature>
<feature type="signal peptide" evidence="6">
    <location>
        <begin position="1"/>
        <end position="22"/>
    </location>
</feature>
<dbReference type="InterPro" id="IPR012919">
    <property type="entry name" value="SUN_dom"/>
</dbReference>
<feature type="domain" description="SUN" evidence="7">
    <location>
        <begin position="121"/>
        <end position="293"/>
    </location>
</feature>
<dbReference type="AlphaFoldDB" id="A0A8H5HFW4"/>
<dbReference type="GO" id="GO:0012505">
    <property type="term" value="C:endomembrane system"/>
    <property type="evidence" value="ECO:0007669"/>
    <property type="project" value="UniProtKB-SubCell"/>
</dbReference>
<proteinExistence type="predicted"/>
<sequence>MLSLYLLPAALLAFLWASPVFAAAPTSTNDPLRAIAAQAPRKPDLPVCCLKSTQPLEPLEAEILLSFEEWKQKQSLLQEKERAKEREANNRSTHNTGGGGDNGNGSDTAILSQDITGTGEAANVDELTKDPKTEPLPPHLRVPLTDRFNYASLECSARVHLSHRSAKSTSSILSSKRDRYMLSPCNPSNKERQFIVVELCEDIRIDTVQLANFEFFSGIFKDFRISAAKTDITGEEAFTDAGLFRAKNVRGVQSFHPTSLRDFYRYIRIDFLSHYGNEYYCPVSLLRVYGLTHLEKWKWDTWEQESRAKMDTTVKDEVHSPSTPVDVVASPPVPAHMPDALSEGSATQELSANFSPTGYVSVDNNTENDSVTLTSDKEVTQASTLLASDSTASTVIQPSMEAVAAKTSDTKPTVSSPPASRANDIHDTSHTWTTSSSSPISALATNIASIIQRQRSNVSSSPIPSQQKTAPSDTATASLSGNSSNSSTSKAAPTNATTAKAVTTSMTASITPSIVVSMPTVSPPVMPVTTGGESIYRTIMNRLTALEANHTLYARYVEQQTSGVREVLRRLGEDVGRLEGIGKAQSQMYQRTVRDWEKRQQQLQMDYGELLARVEYLSDEIVLEKRLGIAQLCLLLAVLVFMGLTRGSRGDDQPVRFNKSMREWGKRHLSFSGDWTTRFRGRSRVDGRDRDVLKPHPQSARPVSISLDHDIKVEFPTTERERPHVHMEGDKMPLRPKDMNTHALTTSTRSASSDARVQPWRKPRSRTPSLRNAAARSRPPGMPASSSAHRPRLQRSNSHGIPGVHPGVGGAVPGTTHKSARKWARTAHLHEVRTVDRSVGPGAAGRRRGMRREEEGENGENTMMSEVAAFWAQRDERSKEEKKGVVRVDEFGSPRKDNGKRKENGEARLRPVSFEPQEDTEGDPWVDTELEESEGEGEWELKVDTGRSMAFSAAGNEH</sequence>
<gene>
    <name evidence="8" type="ORF">D9615_002748</name>
</gene>
<dbReference type="InterPro" id="IPR045120">
    <property type="entry name" value="Suco/Slp1-like"/>
</dbReference>
<dbReference type="EMBL" id="JAACJP010000008">
    <property type="protein sequence ID" value="KAF5382602.1"/>
    <property type="molecule type" value="Genomic_DNA"/>
</dbReference>
<accession>A0A8H5HFW4</accession>
<dbReference type="Proteomes" id="UP000565441">
    <property type="component" value="Unassembled WGS sequence"/>
</dbReference>
<dbReference type="Pfam" id="PF07738">
    <property type="entry name" value="Sad1_UNC"/>
    <property type="match status" value="1"/>
</dbReference>
<organism evidence="8 9">
    <name type="scientific">Tricholomella constricta</name>
    <dbReference type="NCBI Taxonomy" id="117010"/>
    <lineage>
        <taxon>Eukaryota</taxon>
        <taxon>Fungi</taxon>
        <taxon>Dikarya</taxon>
        <taxon>Basidiomycota</taxon>
        <taxon>Agaricomycotina</taxon>
        <taxon>Agaricomycetes</taxon>
        <taxon>Agaricomycetidae</taxon>
        <taxon>Agaricales</taxon>
        <taxon>Tricholomatineae</taxon>
        <taxon>Lyophyllaceae</taxon>
        <taxon>Tricholomella</taxon>
    </lineage>
</organism>
<evidence type="ECO:0000256" key="5">
    <source>
        <dbReference type="SAM" id="MobiDB-lite"/>
    </source>
</evidence>
<feature type="compositionally biased region" description="Basic residues" evidence="5">
    <location>
        <begin position="818"/>
        <end position="827"/>
    </location>
</feature>
<dbReference type="Gene3D" id="2.60.120.260">
    <property type="entry name" value="Galactose-binding domain-like"/>
    <property type="match status" value="1"/>
</dbReference>
<feature type="compositionally biased region" description="Low complexity" evidence="5">
    <location>
        <begin position="474"/>
        <end position="501"/>
    </location>
</feature>
<dbReference type="PROSITE" id="PS51469">
    <property type="entry name" value="SUN"/>
    <property type="match status" value="1"/>
</dbReference>
<feature type="compositionally biased region" description="Acidic residues" evidence="5">
    <location>
        <begin position="916"/>
        <end position="938"/>
    </location>
</feature>
<feature type="compositionally biased region" description="Polar residues" evidence="5">
    <location>
        <begin position="784"/>
        <end position="798"/>
    </location>
</feature>
<dbReference type="PANTHER" id="PTHR12953:SF0">
    <property type="entry name" value="SUN DOMAIN-CONTAINING OSSIFICATION FACTOR"/>
    <property type="match status" value="1"/>
</dbReference>
<feature type="compositionally biased region" description="Low complexity" evidence="5">
    <location>
        <begin position="320"/>
        <end position="330"/>
    </location>
</feature>
<feature type="region of interest" description="Disordered" evidence="5">
    <location>
        <begin position="875"/>
        <end position="958"/>
    </location>
</feature>
<keyword evidence="4" id="KW-0472">Membrane</keyword>
<feature type="region of interest" description="Disordered" evidence="5">
    <location>
        <begin position="76"/>
        <end position="141"/>
    </location>
</feature>
<evidence type="ECO:0000313" key="9">
    <source>
        <dbReference type="Proteomes" id="UP000565441"/>
    </source>
</evidence>
<keyword evidence="2" id="KW-0812">Transmembrane</keyword>
<evidence type="ECO:0000259" key="7">
    <source>
        <dbReference type="PROSITE" id="PS51469"/>
    </source>
</evidence>
<evidence type="ECO:0000256" key="6">
    <source>
        <dbReference type="SAM" id="SignalP"/>
    </source>
</evidence>
<evidence type="ECO:0000256" key="2">
    <source>
        <dbReference type="ARBA" id="ARBA00022692"/>
    </source>
</evidence>
<keyword evidence="6" id="KW-0732">Signal</keyword>